<evidence type="ECO:0000313" key="1">
    <source>
        <dbReference type="EMBL" id="CCO10677.2"/>
    </source>
</evidence>
<protein>
    <submittedName>
        <fullName evidence="1">Group-specific protein</fullName>
    </submittedName>
</protein>
<dbReference type="AlphaFoldDB" id="K8E368"/>
<dbReference type="EMBL" id="HE999757">
    <property type="protein sequence ID" value="CCO10677.2"/>
    <property type="molecule type" value="Genomic_DNA"/>
</dbReference>
<dbReference type="KEGG" id="cml:BN424_1235"/>
<organism evidence="1 2">
    <name type="scientific">Carnobacterium maltaromaticum LMA28</name>
    <dbReference type="NCBI Taxonomy" id="1234679"/>
    <lineage>
        <taxon>Bacteria</taxon>
        <taxon>Bacillati</taxon>
        <taxon>Bacillota</taxon>
        <taxon>Bacilli</taxon>
        <taxon>Lactobacillales</taxon>
        <taxon>Carnobacteriaceae</taxon>
        <taxon>Carnobacterium</taxon>
    </lineage>
</organism>
<accession>K8E368</accession>
<gene>
    <name evidence="1" type="ORF">BN424_1235</name>
</gene>
<evidence type="ECO:0000313" key="2">
    <source>
        <dbReference type="Proteomes" id="UP000000212"/>
    </source>
</evidence>
<dbReference type="Proteomes" id="UP000000212">
    <property type="component" value="Chromosome"/>
</dbReference>
<keyword evidence="2" id="KW-1185">Reference proteome</keyword>
<reference evidence="2" key="1">
    <citation type="journal article" date="2013" name="Genome Announc.">
        <title>Complete Chromosome Sequence of Carnobacterium maltaromaticum LMA 28.</title>
        <authorList>
            <person name="Cailliez-Grimal C."/>
            <person name="Chaillou S."/>
            <person name="Anba-Mondoloni J."/>
            <person name="Loux V."/>
            <person name="Afzal M.I."/>
            <person name="Rahman A."/>
            <person name="Kergourlay G."/>
            <person name="Champomier-Verges M.C."/>
            <person name="Zagorec M."/>
            <person name="Dalgaard P."/>
            <person name="Leisner J.J."/>
            <person name="Prevost H."/>
            <person name="Revol-Junelles A.M."/>
            <person name="Borges F."/>
        </authorList>
    </citation>
    <scope>NUCLEOTIDE SEQUENCE</scope>
    <source>
        <strain evidence="2">LMA28</strain>
    </source>
</reference>
<name>K8E368_CARML</name>
<sequence>MQQGPVYAENIIVGVKYKCSFNWYITDTELWYLDYNQAGYSTEQYPEERRNISVLNKNMASAFF</sequence>
<proteinExistence type="predicted"/>
<dbReference type="HOGENOM" id="CLU_2859445_0_0_9"/>
<dbReference type="RefSeq" id="WP_015076025.1">
    <property type="nucleotide sequence ID" value="NC_019425.2"/>
</dbReference>